<proteinExistence type="predicted"/>
<dbReference type="OrthoDB" id="6435467at2759"/>
<dbReference type="EMBL" id="BGPR01028317">
    <property type="protein sequence ID" value="GBN99404.1"/>
    <property type="molecule type" value="Genomic_DNA"/>
</dbReference>
<accession>A0A4Y2TJX8</accession>
<organism evidence="2 4">
    <name type="scientific">Araneus ventricosus</name>
    <name type="common">Orbweaver spider</name>
    <name type="synonym">Epeira ventricosa</name>
    <dbReference type="NCBI Taxonomy" id="182803"/>
    <lineage>
        <taxon>Eukaryota</taxon>
        <taxon>Metazoa</taxon>
        <taxon>Ecdysozoa</taxon>
        <taxon>Arthropoda</taxon>
        <taxon>Chelicerata</taxon>
        <taxon>Arachnida</taxon>
        <taxon>Araneae</taxon>
        <taxon>Araneomorphae</taxon>
        <taxon>Entelegynae</taxon>
        <taxon>Araneoidea</taxon>
        <taxon>Araneidae</taxon>
        <taxon>Araneus</taxon>
    </lineage>
</organism>
<dbReference type="Proteomes" id="UP000499080">
    <property type="component" value="Unassembled WGS sequence"/>
</dbReference>
<dbReference type="InterPro" id="IPR043502">
    <property type="entry name" value="DNA/RNA_pol_sf"/>
</dbReference>
<evidence type="ECO:0000256" key="1">
    <source>
        <dbReference type="SAM" id="MobiDB-lite"/>
    </source>
</evidence>
<comment type="caution">
    <text evidence="2">The sequence shown here is derived from an EMBL/GenBank/DDBJ whole genome shotgun (WGS) entry which is preliminary data.</text>
</comment>
<dbReference type="SUPFAM" id="SSF56672">
    <property type="entry name" value="DNA/RNA polymerases"/>
    <property type="match status" value="1"/>
</dbReference>
<evidence type="ECO:0000313" key="4">
    <source>
        <dbReference type="Proteomes" id="UP000499080"/>
    </source>
</evidence>
<dbReference type="PANTHER" id="PTHR33568">
    <property type="entry name" value="DNA POLYMERASE"/>
    <property type="match status" value="1"/>
</dbReference>
<feature type="region of interest" description="Disordered" evidence="1">
    <location>
        <begin position="177"/>
        <end position="299"/>
    </location>
</feature>
<evidence type="ECO:0000313" key="3">
    <source>
        <dbReference type="EMBL" id="GBN99404.1"/>
    </source>
</evidence>
<dbReference type="GO" id="GO:0071897">
    <property type="term" value="P:DNA biosynthetic process"/>
    <property type="evidence" value="ECO:0007669"/>
    <property type="project" value="UniProtKB-ARBA"/>
</dbReference>
<evidence type="ECO:0000313" key="2">
    <source>
        <dbReference type="EMBL" id="GBN99395.1"/>
    </source>
</evidence>
<protein>
    <recommendedName>
        <fullName evidence="5">DNA-directed DNA polymerase</fullName>
    </recommendedName>
</protein>
<name>A0A4Y2TJX8_ARAVE</name>
<dbReference type="AlphaFoldDB" id="A0A4Y2TJX8"/>
<keyword evidence="4" id="KW-1185">Reference proteome</keyword>
<reference evidence="2 4" key="1">
    <citation type="journal article" date="2019" name="Sci. Rep.">
        <title>Orb-weaving spider Araneus ventricosus genome elucidates the spidroin gene catalogue.</title>
        <authorList>
            <person name="Kono N."/>
            <person name="Nakamura H."/>
            <person name="Ohtoshi R."/>
            <person name="Moran D.A.P."/>
            <person name="Shinohara A."/>
            <person name="Yoshida Y."/>
            <person name="Fujiwara M."/>
            <person name="Mori M."/>
            <person name="Tomita M."/>
            <person name="Arakawa K."/>
        </authorList>
    </citation>
    <scope>NUCLEOTIDE SEQUENCE [LARGE SCALE GENOMIC DNA]</scope>
</reference>
<sequence length="299" mass="35823">MSLSKIPGCFEFSELKKSFFPHLFNSKENQSYAGPFPDPKYFNPDDMSAAARAAFLEWQKGQEGKVFNFQDEMLSYCRYVNKYCRYPVGHPKIITDQFGDLNDHFGIIKCKILPPRGLYLPVLPLRSNGKLMFPLCRICSEELIQSPCRHGDDERSFIGTWVTEEVKLAIQKGYQMLKMPQPPRKKKCLRIKQQQDRESVQRRREAESTEERESRQRENREREQRRREAESTPERETRQKENREREVRRREAESTPERESRQRENREREQRRRESESTPERETRLQQVRTGRNPTRMRT</sequence>
<gene>
    <name evidence="2" type="ORF">AVEN_2517_1</name>
    <name evidence="3" type="ORF">AVEN_56490_1</name>
</gene>
<feature type="compositionally biased region" description="Basic and acidic residues" evidence="1">
    <location>
        <begin position="193"/>
        <end position="284"/>
    </location>
</feature>
<evidence type="ECO:0008006" key="5">
    <source>
        <dbReference type="Google" id="ProtNLM"/>
    </source>
</evidence>
<dbReference type="PANTHER" id="PTHR33568:SF3">
    <property type="entry name" value="DNA-DIRECTED DNA POLYMERASE"/>
    <property type="match status" value="1"/>
</dbReference>
<dbReference type="EMBL" id="BGPR01028316">
    <property type="protein sequence ID" value="GBN99395.1"/>
    <property type="molecule type" value="Genomic_DNA"/>
</dbReference>